<dbReference type="InterPro" id="IPR021401">
    <property type="entry name" value="DUF3040"/>
</dbReference>
<dbReference type="EMBL" id="PJAF01000003">
    <property type="protein sequence ID" value="PKF69383.1"/>
    <property type="molecule type" value="Genomic_DNA"/>
</dbReference>
<feature type="transmembrane region" description="Helical" evidence="2">
    <location>
        <begin position="67"/>
        <end position="88"/>
    </location>
</feature>
<gene>
    <name evidence="3" type="ORF">CXB45_01640</name>
</gene>
<feature type="compositionally biased region" description="Gly residues" evidence="1">
    <location>
        <begin position="107"/>
        <end position="121"/>
    </location>
</feature>
<keyword evidence="2" id="KW-1133">Transmembrane helix</keyword>
<keyword evidence="2" id="KW-0472">Membrane</keyword>
<dbReference type="Proteomes" id="UP000233249">
    <property type="component" value="Unassembled WGS sequence"/>
</dbReference>
<feature type="compositionally biased region" description="Basic and acidic residues" evidence="1">
    <location>
        <begin position="127"/>
        <end position="138"/>
    </location>
</feature>
<dbReference type="AlphaFoldDB" id="A0A2N0X9J6"/>
<dbReference type="Pfam" id="PF11239">
    <property type="entry name" value="DUF3040"/>
    <property type="match status" value="1"/>
</dbReference>
<dbReference type="STRING" id="1121365.GCA_000375365_00241"/>
<comment type="caution">
    <text evidence="3">The sequence shown here is derived from an EMBL/GenBank/DDBJ whole genome shotgun (WGS) entry which is preliminary data.</text>
</comment>
<evidence type="ECO:0000256" key="1">
    <source>
        <dbReference type="SAM" id="MobiDB-lite"/>
    </source>
</evidence>
<evidence type="ECO:0000313" key="4">
    <source>
        <dbReference type="Proteomes" id="UP000233249"/>
    </source>
</evidence>
<proteinExistence type="predicted"/>
<protein>
    <recommendedName>
        <fullName evidence="5">DUF3040 domain-containing protein</fullName>
    </recommendedName>
</protein>
<evidence type="ECO:0000313" key="3">
    <source>
        <dbReference type="EMBL" id="PKF69383.1"/>
    </source>
</evidence>
<evidence type="ECO:0008006" key="5">
    <source>
        <dbReference type="Google" id="ProtNLM"/>
    </source>
</evidence>
<feature type="transmembrane region" description="Helical" evidence="2">
    <location>
        <begin position="41"/>
        <end position="61"/>
    </location>
</feature>
<accession>A0A2N0X9J6</accession>
<name>A0A2N0X9J6_9CORY</name>
<sequence>MSLSEQEQRALREIEQSLLAEDPRFGASVSGGSGLGASPVLVLRGVALGVLGLVMLVGGVALAQVSLWFIALSVAGFLLMFGAGVWVLRGSSAGPVGSAAAARGPRGRGSGEAGGRRGSGAGSSVAERMEQDFRRRFE</sequence>
<dbReference type="RefSeq" id="WP_101172903.1">
    <property type="nucleotide sequence ID" value="NZ_JAKRKB010000004.1"/>
</dbReference>
<feature type="region of interest" description="Disordered" evidence="1">
    <location>
        <begin position="93"/>
        <end position="138"/>
    </location>
</feature>
<evidence type="ECO:0000256" key="2">
    <source>
        <dbReference type="SAM" id="Phobius"/>
    </source>
</evidence>
<feature type="compositionally biased region" description="Low complexity" evidence="1">
    <location>
        <begin position="93"/>
        <end position="104"/>
    </location>
</feature>
<keyword evidence="2" id="KW-0812">Transmembrane</keyword>
<reference evidence="3 4" key="1">
    <citation type="submission" date="2017-12" db="EMBL/GenBank/DDBJ databases">
        <title>Corynebacterium mastitidis 16-1433 Genome.</title>
        <authorList>
            <person name="Gulvik C.A."/>
        </authorList>
    </citation>
    <scope>NUCLEOTIDE SEQUENCE [LARGE SCALE GENOMIC DNA]</scope>
    <source>
        <strain evidence="3 4">16-1433</strain>
    </source>
</reference>
<organism evidence="3 4">
    <name type="scientific">Corynebacterium mastitidis</name>
    <dbReference type="NCBI Taxonomy" id="161890"/>
    <lineage>
        <taxon>Bacteria</taxon>
        <taxon>Bacillati</taxon>
        <taxon>Actinomycetota</taxon>
        <taxon>Actinomycetes</taxon>
        <taxon>Mycobacteriales</taxon>
        <taxon>Corynebacteriaceae</taxon>
        <taxon>Corynebacterium</taxon>
    </lineage>
</organism>